<feature type="compositionally biased region" description="Basic and acidic residues" evidence="4">
    <location>
        <begin position="396"/>
        <end position="405"/>
    </location>
</feature>
<evidence type="ECO:0000313" key="6">
    <source>
        <dbReference type="EMBL" id="NYS26434.1"/>
    </source>
</evidence>
<dbReference type="AlphaFoldDB" id="A0A7Z0KZH6"/>
<feature type="domain" description="Glycosyltransferase subfamily 4-like N-terminal" evidence="5">
    <location>
        <begin position="28"/>
        <end position="191"/>
    </location>
</feature>
<dbReference type="PANTHER" id="PTHR12526">
    <property type="entry name" value="GLYCOSYLTRANSFERASE"/>
    <property type="match status" value="1"/>
</dbReference>
<comment type="caution">
    <text evidence="6">The sequence shown here is derived from an EMBL/GenBank/DDBJ whole genome shotgun (WGS) entry which is preliminary data.</text>
</comment>
<sequence>MTTDDDQTAGGGGARLRICLSPGEIGGGGIGMVMLHLAEALLAEGHAVDLLHLDEATDRSPPPGCSMVRIGRRARAALPATVGYLRRARPDLVISARDYINVLMLSARGLAGLGQDAPRLVWSFHTHRASERAHMARRRDRIADWMSRQVLAGRTPGHPDALVAVSSRVASGLAADMGRPVGDFTVIENPVWTPARLAARQAPCAHPWLAGRAPLAHGAPCVGDPVILAVGRLALQKDFATLIAALARWPGPRAPRLIILGKGPQRTALAVQIAAAGLAGRVEMPGHVADVLPYMARADLFVMSSRWEGFPLALVEALGSGVPVVSTHCPGGPGDILEGGRLGRLVPPGDPAALARAMAETLAAPGDPGMRVAAAQRFSAARAAARYLALAGMSDRAPEEGRPEAGAELLRPRPGSGR</sequence>
<dbReference type="Pfam" id="PF13439">
    <property type="entry name" value="Glyco_transf_4"/>
    <property type="match status" value="1"/>
</dbReference>
<comment type="similarity">
    <text evidence="1">Belongs to the glycosyltransferase group 1 family. Glycosyltransferase 4 subfamily.</text>
</comment>
<evidence type="ECO:0000256" key="1">
    <source>
        <dbReference type="ARBA" id="ARBA00009481"/>
    </source>
</evidence>
<evidence type="ECO:0000313" key="7">
    <source>
        <dbReference type="Proteomes" id="UP000529417"/>
    </source>
</evidence>
<dbReference type="Gene3D" id="3.40.50.2000">
    <property type="entry name" value="Glycogen Phosphorylase B"/>
    <property type="match status" value="2"/>
</dbReference>
<dbReference type="GO" id="GO:0016757">
    <property type="term" value="F:glycosyltransferase activity"/>
    <property type="evidence" value="ECO:0007669"/>
    <property type="project" value="UniProtKB-KW"/>
</dbReference>
<dbReference type="InterPro" id="IPR028098">
    <property type="entry name" value="Glyco_trans_4-like_N"/>
</dbReference>
<dbReference type="CDD" id="cd03811">
    <property type="entry name" value="GT4_GT28_WabH-like"/>
    <property type="match status" value="1"/>
</dbReference>
<keyword evidence="2" id="KW-0328">Glycosyltransferase</keyword>
<accession>A0A7Z0KZH6</accession>
<keyword evidence="7" id="KW-1185">Reference proteome</keyword>
<name>A0A7Z0KZH6_9RHOB</name>
<feature type="region of interest" description="Disordered" evidence="4">
    <location>
        <begin position="393"/>
        <end position="418"/>
    </location>
</feature>
<dbReference type="EMBL" id="JACBXS010000045">
    <property type="protein sequence ID" value="NYS26434.1"/>
    <property type="molecule type" value="Genomic_DNA"/>
</dbReference>
<evidence type="ECO:0000256" key="3">
    <source>
        <dbReference type="ARBA" id="ARBA00022679"/>
    </source>
</evidence>
<dbReference type="Pfam" id="PF13692">
    <property type="entry name" value="Glyco_trans_1_4"/>
    <property type="match status" value="1"/>
</dbReference>
<proteinExistence type="inferred from homology"/>
<evidence type="ECO:0000259" key="5">
    <source>
        <dbReference type="Pfam" id="PF13439"/>
    </source>
</evidence>
<dbReference type="RefSeq" id="WP_179907229.1">
    <property type="nucleotide sequence ID" value="NZ_JACBXS010000045.1"/>
</dbReference>
<dbReference type="Proteomes" id="UP000529417">
    <property type="component" value="Unassembled WGS sequence"/>
</dbReference>
<gene>
    <name evidence="6" type="ORF">HUK65_15715</name>
</gene>
<evidence type="ECO:0000256" key="2">
    <source>
        <dbReference type="ARBA" id="ARBA00022676"/>
    </source>
</evidence>
<dbReference type="SUPFAM" id="SSF53756">
    <property type="entry name" value="UDP-Glycosyltransferase/glycogen phosphorylase"/>
    <property type="match status" value="1"/>
</dbReference>
<evidence type="ECO:0000256" key="4">
    <source>
        <dbReference type="SAM" id="MobiDB-lite"/>
    </source>
</evidence>
<reference evidence="6 7" key="1">
    <citation type="journal article" date="2000" name="Arch. Microbiol.">
        <title>Rhodobaca bogoriensis gen. nov. and sp. nov., an alkaliphilic purple nonsulfur bacterium from African Rift Valley soda lakes.</title>
        <authorList>
            <person name="Milford A.D."/>
            <person name="Achenbach L.A."/>
            <person name="Jung D.O."/>
            <person name="Madigan M.T."/>
        </authorList>
    </citation>
    <scope>NUCLEOTIDE SEQUENCE [LARGE SCALE GENOMIC DNA]</scope>
    <source>
        <strain evidence="6 7">2376</strain>
    </source>
</reference>
<dbReference type="PANTHER" id="PTHR12526:SF640">
    <property type="entry name" value="COLANIC ACID BIOSYNTHESIS GLYCOSYLTRANSFERASE WCAL-RELATED"/>
    <property type="match status" value="1"/>
</dbReference>
<organism evidence="6 7">
    <name type="scientific">Rhabdonatronobacter sediminivivens</name>
    <dbReference type="NCBI Taxonomy" id="2743469"/>
    <lineage>
        <taxon>Bacteria</taxon>
        <taxon>Pseudomonadati</taxon>
        <taxon>Pseudomonadota</taxon>
        <taxon>Alphaproteobacteria</taxon>
        <taxon>Rhodobacterales</taxon>
        <taxon>Paracoccaceae</taxon>
        <taxon>Rhabdonatronobacter</taxon>
    </lineage>
</organism>
<protein>
    <submittedName>
        <fullName evidence="6">Glycosyltransferase</fullName>
    </submittedName>
</protein>
<keyword evidence="3 6" id="KW-0808">Transferase</keyword>